<sequence length="183" mass="20415">MNDLLAEQPWIVSMMLALVGGALVYGWLQTGKKPAAVMGGIAFALIPVAFMVASNWETDREQIEALIYETADAVERNDFERAYQIIGDEKAEAMARQELPQFEFTMAKVNKLRSIVMIEGASPKEADADLSVKVDVSTKRGGVKNIRVVRALQLRFRKEGDRWRVVEYRHSPIAGGPDQFSTP</sequence>
<keyword evidence="1" id="KW-0472">Membrane</keyword>
<comment type="caution">
    <text evidence="2">The sequence shown here is derived from an EMBL/GenBank/DDBJ whole genome shotgun (WGS) entry which is preliminary data.</text>
</comment>
<organism evidence="2 3">
    <name type="scientific">Rubripirellula reticaptiva</name>
    <dbReference type="NCBI Taxonomy" id="2528013"/>
    <lineage>
        <taxon>Bacteria</taxon>
        <taxon>Pseudomonadati</taxon>
        <taxon>Planctomycetota</taxon>
        <taxon>Planctomycetia</taxon>
        <taxon>Pirellulales</taxon>
        <taxon>Pirellulaceae</taxon>
        <taxon>Rubripirellula</taxon>
    </lineage>
</organism>
<dbReference type="RefSeq" id="WP_146536378.1">
    <property type="nucleotide sequence ID" value="NZ_SJPX01000005.1"/>
</dbReference>
<keyword evidence="1" id="KW-1133">Transmembrane helix</keyword>
<protein>
    <submittedName>
        <fullName evidence="2">Uncharacterized protein</fullName>
    </submittedName>
</protein>
<gene>
    <name evidence="2" type="ORF">Poly59_47800</name>
</gene>
<accession>A0A5C6EJZ0</accession>
<feature type="transmembrane region" description="Helical" evidence="1">
    <location>
        <begin position="34"/>
        <end position="53"/>
    </location>
</feature>
<dbReference type="EMBL" id="SJPX01000005">
    <property type="protein sequence ID" value="TWU47936.1"/>
    <property type="molecule type" value="Genomic_DNA"/>
</dbReference>
<proteinExistence type="predicted"/>
<keyword evidence="1" id="KW-0812">Transmembrane</keyword>
<evidence type="ECO:0000313" key="3">
    <source>
        <dbReference type="Proteomes" id="UP000317977"/>
    </source>
</evidence>
<name>A0A5C6EJZ0_9BACT</name>
<dbReference type="Proteomes" id="UP000317977">
    <property type="component" value="Unassembled WGS sequence"/>
</dbReference>
<evidence type="ECO:0000256" key="1">
    <source>
        <dbReference type="SAM" id="Phobius"/>
    </source>
</evidence>
<keyword evidence="3" id="KW-1185">Reference proteome</keyword>
<dbReference type="OrthoDB" id="281279at2"/>
<feature type="transmembrane region" description="Helical" evidence="1">
    <location>
        <begin position="9"/>
        <end position="28"/>
    </location>
</feature>
<evidence type="ECO:0000313" key="2">
    <source>
        <dbReference type="EMBL" id="TWU47936.1"/>
    </source>
</evidence>
<reference evidence="2 3" key="1">
    <citation type="submission" date="2019-02" db="EMBL/GenBank/DDBJ databases">
        <title>Deep-cultivation of Planctomycetes and their phenomic and genomic characterization uncovers novel biology.</title>
        <authorList>
            <person name="Wiegand S."/>
            <person name="Jogler M."/>
            <person name="Boedeker C."/>
            <person name="Pinto D."/>
            <person name="Vollmers J."/>
            <person name="Rivas-Marin E."/>
            <person name="Kohn T."/>
            <person name="Peeters S.H."/>
            <person name="Heuer A."/>
            <person name="Rast P."/>
            <person name="Oberbeckmann S."/>
            <person name="Bunk B."/>
            <person name="Jeske O."/>
            <person name="Meyerdierks A."/>
            <person name="Storesund J.E."/>
            <person name="Kallscheuer N."/>
            <person name="Luecker S."/>
            <person name="Lage O.M."/>
            <person name="Pohl T."/>
            <person name="Merkel B.J."/>
            <person name="Hornburger P."/>
            <person name="Mueller R.-W."/>
            <person name="Bruemmer F."/>
            <person name="Labrenz M."/>
            <person name="Spormann A.M."/>
            <person name="Op Den Camp H."/>
            <person name="Overmann J."/>
            <person name="Amann R."/>
            <person name="Jetten M.S.M."/>
            <person name="Mascher T."/>
            <person name="Medema M.H."/>
            <person name="Devos D.P."/>
            <person name="Kaster A.-K."/>
            <person name="Ovreas L."/>
            <person name="Rohde M."/>
            <person name="Galperin M.Y."/>
            <person name="Jogler C."/>
        </authorList>
    </citation>
    <scope>NUCLEOTIDE SEQUENCE [LARGE SCALE GENOMIC DNA]</scope>
    <source>
        <strain evidence="2 3">Poly59</strain>
    </source>
</reference>
<dbReference type="AlphaFoldDB" id="A0A5C6EJZ0"/>